<dbReference type="Pfam" id="PF00857">
    <property type="entry name" value="Isochorismatase"/>
    <property type="match status" value="1"/>
</dbReference>
<dbReference type="SUPFAM" id="SSF52499">
    <property type="entry name" value="Isochorismatase-like hydrolases"/>
    <property type="match status" value="1"/>
</dbReference>
<proteinExistence type="inferred from homology"/>
<accession>A0A0G0M6R4</accession>
<evidence type="ECO:0000256" key="3">
    <source>
        <dbReference type="ARBA" id="ARBA00022723"/>
    </source>
</evidence>
<evidence type="ECO:0000256" key="5">
    <source>
        <dbReference type="ARBA" id="ARBA00037900"/>
    </source>
</evidence>
<keyword evidence="4" id="KW-0378">Hydrolase</keyword>
<evidence type="ECO:0000313" key="10">
    <source>
        <dbReference type="Proteomes" id="UP000033881"/>
    </source>
</evidence>
<evidence type="ECO:0000256" key="6">
    <source>
        <dbReference type="ARBA" id="ARBA00039017"/>
    </source>
</evidence>
<keyword evidence="2" id="KW-0662">Pyridine nucleotide biosynthesis</keyword>
<dbReference type="InterPro" id="IPR000868">
    <property type="entry name" value="Isochorismatase-like_dom"/>
</dbReference>
<evidence type="ECO:0000313" key="9">
    <source>
        <dbReference type="EMBL" id="KKQ98927.1"/>
    </source>
</evidence>
<evidence type="ECO:0000259" key="8">
    <source>
        <dbReference type="Pfam" id="PF00857"/>
    </source>
</evidence>
<evidence type="ECO:0000256" key="4">
    <source>
        <dbReference type="ARBA" id="ARBA00022801"/>
    </source>
</evidence>
<gene>
    <name evidence="9" type="ORF">UT24_C0030G0005</name>
</gene>
<dbReference type="EMBL" id="LBWB01000030">
    <property type="protein sequence ID" value="KKQ98927.1"/>
    <property type="molecule type" value="Genomic_DNA"/>
</dbReference>
<dbReference type="AlphaFoldDB" id="A0A0G0M6R4"/>
<dbReference type="STRING" id="1618574.UT24_C0030G0005"/>
<name>A0A0G0M6R4_9BACT</name>
<evidence type="ECO:0000256" key="2">
    <source>
        <dbReference type="ARBA" id="ARBA00022642"/>
    </source>
</evidence>
<dbReference type="Gene3D" id="3.40.50.850">
    <property type="entry name" value="Isochorismatase-like"/>
    <property type="match status" value="1"/>
</dbReference>
<keyword evidence="3" id="KW-0479">Metal-binding</keyword>
<comment type="similarity">
    <text evidence="1">Belongs to the isochorismatase family.</text>
</comment>
<evidence type="ECO:0000256" key="7">
    <source>
        <dbReference type="ARBA" id="ARBA00043224"/>
    </source>
</evidence>
<dbReference type="PANTHER" id="PTHR11080">
    <property type="entry name" value="PYRAZINAMIDASE/NICOTINAMIDASE"/>
    <property type="match status" value="1"/>
</dbReference>
<dbReference type="GO" id="GO:0019363">
    <property type="term" value="P:pyridine nucleotide biosynthetic process"/>
    <property type="evidence" value="ECO:0007669"/>
    <property type="project" value="UniProtKB-KW"/>
</dbReference>
<sequence length="188" mass="20047">MTITKNDALLVVDVQQSFCPGTNGSLAVEDGDGCVKSINAVMPLFDWVIASRDAHPDNHCSFVENGGQWPKHCVKGTDGWDFHPRLDLTSVCAQTFKGTSEHQDAYSAFRGTLPLTHILWALGVQRVFVVGIATDVCVAATAADAMEDGFEAIVIGDATCGVTKESTAASLKTMSKQGIKVINVADLF</sequence>
<feature type="domain" description="Isochorismatase-like" evidence="8">
    <location>
        <begin position="8"/>
        <end position="186"/>
    </location>
</feature>
<evidence type="ECO:0000256" key="1">
    <source>
        <dbReference type="ARBA" id="ARBA00006336"/>
    </source>
</evidence>
<dbReference type="PANTHER" id="PTHR11080:SF2">
    <property type="entry name" value="LD05707P"/>
    <property type="match status" value="1"/>
</dbReference>
<dbReference type="InterPro" id="IPR036380">
    <property type="entry name" value="Isochorismatase-like_sf"/>
</dbReference>
<dbReference type="GO" id="GO:0008936">
    <property type="term" value="F:nicotinamidase activity"/>
    <property type="evidence" value="ECO:0007669"/>
    <property type="project" value="UniProtKB-EC"/>
</dbReference>
<protein>
    <recommendedName>
        <fullName evidence="6">nicotinamidase</fullName>
        <ecNumber evidence="6">3.5.1.19</ecNumber>
    </recommendedName>
    <alternativeName>
        <fullName evidence="7">Nicotinamide deamidase</fullName>
    </alternativeName>
</protein>
<dbReference type="InterPro" id="IPR052347">
    <property type="entry name" value="Isochorismatase_Nicotinamidase"/>
</dbReference>
<comment type="pathway">
    <text evidence="5">Cofactor biosynthesis; nicotinate biosynthesis; nicotinate from nicotinamide: step 1/1.</text>
</comment>
<dbReference type="GO" id="GO:0046872">
    <property type="term" value="F:metal ion binding"/>
    <property type="evidence" value="ECO:0007669"/>
    <property type="project" value="UniProtKB-KW"/>
</dbReference>
<reference evidence="9 10" key="1">
    <citation type="journal article" date="2015" name="Nature">
        <title>rRNA introns, odd ribosomes, and small enigmatic genomes across a large radiation of phyla.</title>
        <authorList>
            <person name="Brown C.T."/>
            <person name="Hug L.A."/>
            <person name="Thomas B.C."/>
            <person name="Sharon I."/>
            <person name="Castelle C.J."/>
            <person name="Singh A."/>
            <person name="Wilkins M.J."/>
            <person name="Williams K.H."/>
            <person name="Banfield J.F."/>
        </authorList>
    </citation>
    <scope>NUCLEOTIDE SEQUENCE [LARGE SCALE GENOMIC DNA]</scope>
</reference>
<comment type="caution">
    <text evidence="9">The sequence shown here is derived from an EMBL/GenBank/DDBJ whole genome shotgun (WGS) entry which is preliminary data.</text>
</comment>
<dbReference type="Proteomes" id="UP000033881">
    <property type="component" value="Unassembled WGS sequence"/>
</dbReference>
<organism evidence="9 10">
    <name type="scientific">Candidatus Woesebacteria bacterium GW2011_GWB1_39_12</name>
    <dbReference type="NCBI Taxonomy" id="1618574"/>
    <lineage>
        <taxon>Bacteria</taxon>
        <taxon>Candidatus Woeseibacteriota</taxon>
    </lineage>
</organism>
<dbReference type="EC" id="3.5.1.19" evidence="6"/>